<dbReference type="AlphaFoldDB" id="A0A6A6QK35"/>
<evidence type="ECO:0000313" key="1">
    <source>
        <dbReference type="EMBL" id="KAF2492320.1"/>
    </source>
</evidence>
<evidence type="ECO:0008006" key="3">
    <source>
        <dbReference type="Google" id="ProtNLM"/>
    </source>
</evidence>
<dbReference type="Proteomes" id="UP000799750">
    <property type="component" value="Unassembled WGS sequence"/>
</dbReference>
<keyword evidence="2" id="KW-1185">Reference proteome</keyword>
<dbReference type="EMBL" id="MU004194">
    <property type="protein sequence ID" value="KAF2492320.1"/>
    <property type="molecule type" value="Genomic_DNA"/>
</dbReference>
<dbReference type="Gene3D" id="3.80.10.10">
    <property type="entry name" value="Ribonuclease Inhibitor"/>
    <property type="match status" value="1"/>
</dbReference>
<evidence type="ECO:0000313" key="2">
    <source>
        <dbReference type="Proteomes" id="UP000799750"/>
    </source>
</evidence>
<accession>A0A6A6QK35</accession>
<reference evidence="1" key="1">
    <citation type="journal article" date="2020" name="Stud. Mycol.">
        <title>101 Dothideomycetes genomes: a test case for predicting lifestyles and emergence of pathogens.</title>
        <authorList>
            <person name="Haridas S."/>
            <person name="Albert R."/>
            <person name="Binder M."/>
            <person name="Bloem J."/>
            <person name="Labutti K."/>
            <person name="Salamov A."/>
            <person name="Andreopoulos B."/>
            <person name="Baker S."/>
            <person name="Barry K."/>
            <person name="Bills G."/>
            <person name="Bluhm B."/>
            <person name="Cannon C."/>
            <person name="Castanera R."/>
            <person name="Culley D."/>
            <person name="Daum C."/>
            <person name="Ezra D."/>
            <person name="Gonzalez J."/>
            <person name="Henrissat B."/>
            <person name="Kuo A."/>
            <person name="Liang C."/>
            <person name="Lipzen A."/>
            <person name="Lutzoni F."/>
            <person name="Magnuson J."/>
            <person name="Mondo S."/>
            <person name="Nolan M."/>
            <person name="Ohm R."/>
            <person name="Pangilinan J."/>
            <person name="Park H.-J."/>
            <person name="Ramirez L."/>
            <person name="Alfaro M."/>
            <person name="Sun H."/>
            <person name="Tritt A."/>
            <person name="Yoshinaga Y."/>
            <person name="Zwiers L.-H."/>
            <person name="Turgeon B."/>
            <person name="Goodwin S."/>
            <person name="Spatafora J."/>
            <person name="Crous P."/>
            <person name="Grigoriev I."/>
        </authorList>
    </citation>
    <scope>NUCLEOTIDE SEQUENCE</scope>
    <source>
        <strain evidence="1">CBS 269.34</strain>
    </source>
</reference>
<protein>
    <recommendedName>
        <fullName evidence="3">F-box domain-containing protein</fullName>
    </recommendedName>
</protein>
<gene>
    <name evidence="1" type="ORF">BU16DRAFT_620704</name>
</gene>
<dbReference type="OrthoDB" id="2522477at2759"/>
<proteinExistence type="predicted"/>
<organism evidence="1 2">
    <name type="scientific">Lophium mytilinum</name>
    <dbReference type="NCBI Taxonomy" id="390894"/>
    <lineage>
        <taxon>Eukaryota</taxon>
        <taxon>Fungi</taxon>
        <taxon>Dikarya</taxon>
        <taxon>Ascomycota</taxon>
        <taxon>Pezizomycotina</taxon>
        <taxon>Dothideomycetes</taxon>
        <taxon>Pleosporomycetidae</taxon>
        <taxon>Mytilinidiales</taxon>
        <taxon>Mytilinidiaceae</taxon>
        <taxon>Lophium</taxon>
    </lineage>
</organism>
<dbReference type="SUPFAM" id="SSF52047">
    <property type="entry name" value="RNI-like"/>
    <property type="match status" value="1"/>
</dbReference>
<sequence>MSDTAAYTPLKPYAFDDTPIHGLYQTKSQIFTKMEQCRLLSLADELLLSIVETLADDKQSLARLASTCTHFKGISEPFLYRDIKLRSTVEADHIATSIKANEARALAVHFIDSCSSASNRTTNFNFLMRDFKNLRSWTIESPYTNYSAWVEEQGSQWVENDLEQIIEVFQLAGLASTLIEQPKPLVLLQSFTLHPHGHSSRCYRLDRLGAIFLHPSLRTIHLSCVNIDKDIEYLQQHQHTTPLTTLIFDECEISAPGLASVLCAPKGLTDLTLGENLHHSDFPSIWARRHRRDSHDGLVEALLQQAHSLQFFKHLRETSAPVRGFNLLPKLRKLELSSVDIRQLFKYEHFLPSDLESLVLIESNETWFGKLDQVRTLLAAHWLRNLKSLSFIVTLHHLAETLSDKLWGATLAQQVHKLAYELRNRGICFQIFVRNDCSRTIPPYLDGERIPQPVVVYDSQDYSFEARLGEEIPLEERRDKDELTEEEVIALKKQTDWQVPYCVVCWGDSLEWE</sequence>
<name>A0A6A6QK35_9PEZI</name>
<dbReference type="InterPro" id="IPR032675">
    <property type="entry name" value="LRR_dom_sf"/>
</dbReference>